<dbReference type="EMBL" id="LAZR01000528">
    <property type="protein sequence ID" value="KKN65302.1"/>
    <property type="molecule type" value="Genomic_DNA"/>
</dbReference>
<dbReference type="InterPro" id="IPR001296">
    <property type="entry name" value="Glyco_trans_1"/>
</dbReference>
<accession>A0A0F9SS14</accession>
<dbReference type="Gene3D" id="3.40.50.11930">
    <property type="match status" value="1"/>
</dbReference>
<feature type="domain" description="Glycosyl transferase family 1" evidence="1">
    <location>
        <begin position="208"/>
        <end position="396"/>
    </location>
</feature>
<sequence>MGRRKKVKIPILVVGDGVASTGFSRVIHNVMRNLPRNKYDIHHLAVNYRGDPHDEAWKIYPASLGGDIYGIKRVGDLVDQIKPKLIFVLNDLWVHGFYMKEVLKGYVDKIPLIAYAPIDAAPVQEAWLEDLNGISRLVVYTEFAAKEVKKALSAMVIDENGNVLLDREVPALEVIPHGIDTSVFYPWNDVKGPNDVVIETGRERAKRELYPNREDFTGDSFIVLNSNRNQPRKRIDITIKGFSEFAKNKPKNVKLYLHMGVEDAGWNIVQLCKRYGMDDRLILTSTLNQIPGVPDKRMNQIYNACDVGINTSTGEGWGLTSFEHAAARAAQIVPDHSACTEIWEGNAEMLDATYSLTTERILTEGRFVSPGDVAEALERLYEDPKYLEEMSNKAYKLVTQNCYSWKTIAKQWDKLFTDVLDD</sequence>
<dbReference type="GO" id="GO:0016757">
    <property type="term" value="F:glycosyltransferase activity"/>
    <property type="evidence" value="ECO:0007669"/>
    <property type="project" value="InterPro"/>
</dbReference>
<dbReference type="Pfam" id="PF00534">
    <property type="entry name" value="Glycos_transf_1"/>
    <property type="match status" value="1"/>
</dbReference>
<comment type="caution">
    <text evidence="2">The sequence shown here is derived from an EMBL/GenBank/DDBJ whole genome shotgun (WGS) entry which is preliminary data.</text>
</comment>
<reference evidence="2" key="1">
    <citation type="journal article" date="2015" name="Nature">
        <title>Complex archaea that bridge the gap between prokaryotes and eukaryotes.</title>
        <authorList>
            <person name="Spang A."/>
            <person name="Saw J.H."/>
            <person name="Jorgensen S.L."/>
            <person name="Zaremba-Niedzwiedzka K."/>
            <person name="Martijn J."/>
            <person name="Lind A.E."/>
            <person name="van Eijk R."/>
            <person name="Schleper C."/>
            <person name="Guy L."/>
            <person name="Ettema T.J."/>
        </authorList>
    </citation>
    <scope>NUCLEOTIDE SEQUENCE</scope>
</reference>
<dbReference type="PANTHER" id="PTHR12526">
    <property type="entry name" value="GLYCOSYLTRANSFERASE"/>
    <property type="match status" value="1"/>
</dbReference>
<proteinExistence type="predicted"/>
<evidence type="ECO:0000313" key="2">
    <source>
        <dbReference type="EMBL" id="KKN65302.1"/>
    </source>
</evidence>
<dbReference type="CDD" id="cd03801">
    <property type="entry name" value="GT4_PimA-like"/>
    <property type="match status" value="1"/>
</dbReference>
<dbReference type="SUPFAM" id="SSF53756">
    <property type="entry name" value="UDP-Glycosyltransferase/glycogen phosphorylase"/>
    <property type="match status" value="1"/>
</dbReference>
<dbReference type="Gene3D" id="3.40.50.2000">
    <property type="entry name" value="Glycogen Phosphorylase B"/>
    <property type="match status" value="1"/>
</dbReference>
<name>A0A0F9SS14_9ZZZZ</name>
<gene>
    <name evidence="2" type="ORF">LCGC14_0482850</name>
</gene>
<dbReference type="AlphaFoldDB" id="A0A0F9SS14"/>
<evidence type="ECO:0000259" key="1">
    <source>
        <dbReference type="Pfam" id="PF00534"/>
    </source>
</evidence>
<organism evidence="2">
    <name type="scientific">marine sediment metagenome</name>
    <dbReference type="NCBI Taxonomy" id="412755"/>
    <lineage>
        <taxon>unclassified sequences</taxon>
        <taxon>metagenomes</taxon>
        <taxon>ecological metagenomes</taxon>
    </lineage>
</organism>
<protein>
    <recommendedName>
        <fullName evidence="1">Glycosyl transferase family 1 domain-containing protein</fullName>
    </recommendedName>
</protein>